<dbReference type="Pfam" id="PF03732">
    <property type="entry name" value="Retrotrans_gag"/>
    <property type="match status" value="1"/>
</dbReference>
<gene>
    <name evidence="3" type="ORF">NXF25_018948</name>
</gene>
<dbReference type="InterPro" id="IPR005162">
    <property type="entry name" value="Retrotrans_gag_dom"/>
</dbReference>
<name>A0AAW1B0Z4_CROAD</name>
<feature type="region of interest" description="Disordered" evidence="1">
    <location>
        <begin position="126"/>
        <end position="156"/>
    </location>
</feature>
<evidence type="ECO:0000313" key="4">
    <source>
        <dbReference type="Proteomes" id="UP001474421"/>
    </source>
</evidence>
<feature type="compositionally biased region" description="Basic and acidic residues" evidence="1">
    <location>
        <begin position="126"/>
        <end position="147"/>
    </location>
</feature>
<organism evidence="3 4">
    <name type="scientific">Crotalus adamanteus</name>
    <name type="common">Eastern diamondback rattlesnake</name>
    <dbReference type="NCBI Taxonomy" id="8729"/>
    <lineage>
        <taxon>Eukaryota</taxon>
        <taxon>Metazoa</taxon>
        <taxon>Chordata</taxon>
        <taxon>Craniata</taxon>
        <taxon>Vertebrata</taxon>
        <taxon>Euteleostomi</taxon>
        <taxon>Lepidosauria</taxon>
        <taxon>Squamata</taxon>
        <taxon>Bifurcata</taxon>
        <taxon>Unidentata</taxon>
        <taxon>Episquamata</taxon>
        <taxon>Toxicofera</taxon>
        <taxon>Serpentes</taxon>
        <taxon>Colubroidea</taxon>
        <taxon>Viperidae</taxon>
        <taxon>Crotalinae</taxon>
        <taxon>Crotalus</taxon>
    </lineage>
</organism>
<feature type="domain" description="Retrotransposon gag" evidence="2">
    <location>
        <begin position="2"/>
        <end position="93"/>
    </location>
</feature>
<keyword evidence="4" id="KW-1185">Reference proteome</keyword>
<evidence type="ECO:0000256" key="1">
    <source>
        <dbReference type="SAM" id="MobiDB-lite"/>
    </source>
</evidence>
<sequence>MVTASLQGEAAAWASDLYSDHAQELTDVGLFLDALKTQFEDPSWVQRAEAELLGLRQRGRPVREYIREFQRVAGRLRSWPHRLLVHHFWAGLDSDLRCACVVRGIPGHLPEWFKVVMELDAGLREFHQTPDEQPQPRRDMERLKDASRQTPMPSPRPRVVFRCFRCNRPGH</sequence>
<dbReference type="Proteomes" id="UP001474421">
    <property type="component" value="Unassembled WGS sequence"/>
</dbReference>
<accession>A0AAW1B0Z4</accession>
<evidence type="ECO:0000259" key="2">
    <source>
        <dbReference type="Pfam" id="PF03732"/>
    </source>
</evidence>
<dbReference type="PANTHER" id="PTHR15503:SF22">
    <property type="entry name" value="TRANSPOSON TY3-I GAG POLYPROTEIN"/>
    <property type="match status" value="1"/>
</dbReference>
<comment type="caution">
    <text evidence="3">The sequence shown here is derived from an EMBL/GenBank/DDBJ whole genome shotgun (WGS) entry which is preliminary data.</text>
</comment>
<protein>
    <recommendedName>
        <fullName evidence="2">Retrotransposon gag domain-containing protein</fullName>
    </recommendedName>
</protein>
<reference evidence="3 4" key="1">
    <citation type="journal article" date="2024" name="Proc. Natl. Acad. Sci. U.S.A.">
        <title>The genetic regulatory architecture and epigenomic basis for age-related changes in rattlesnake venom.</title>
        <authorList>
            <person name="Hogan M.P."/>
            <person name="Holding M.L."/>
            <person name="Nystrom G.S."/>
            <person name="Colston T.J."/>
            <person name="Bartlett D.A."/>
            <person name="Mason A.J."/>
            <person name="Ellsworth S.A."/>
            <person name="Rautsaw R.M."/>
            <person name="Lawrence K.C."/>
            <person name="Strickland J.L."/>
            <person name="He B."/>
            <person name="Fraser P."/>
            <person name="Margres M.J."/>
            <person name="Gilbert D.M."/>
            <person name="Gibbs H.L."/>
            <person name="Parkinson C.L."/>
            <person name="Rokyta D.R."/>
        </authorList>
    </citation>
    <scope>NUCLEOTIDE SEQUENCE [LARGE SCALE GENOMIC DNA]</scope>
    <source>
        <strain evidence="3">DRR0105</strain>
    </source>
</reference>
<evidence type="ECO:0000313" key="3">
    <source>
        <dbReference type="EMBL" id="KAK9395587.1"/>
    </source>
</evidence>
<dbReference type="InterPro" id="IPR032567">
    <property type="entry name" value="RTL1-rel"/>
</dbReference>
<dbReference type="PANTHER" id="PTHR15503">
    <property type="entry name" value="LDOC1 RELATED"/>
    <property type="match status" value="1"/>
</dbReference>
<proteinExistence type="predicted"/>
<dbReference type="AlphaFoldDB" id="A0AAW1B0Z4"/>
<dbReference type="EMBL" id="JAOTOJ010000009">
    <property type="protein sequence ID" value="KAK9395587.1"/>
    <property type="molecule type" value="Genomic_DNA"/>
</dbReference>